<feature type="transmembrane region" description="Helical" evidence="1">
    <location>
        <begin position="51"/>
        <end position="72"/>
    </location>
</feature>
<gene>
    <name evidence="3" type="ORF">SCHPADRAFT_634838</name>
</gene>
<sequence length="312" mass="36031">MTTPTPSQALEALNVNYVNLSAFTLLAYDSILNIDHEVNYIWSQRWSFVSFIYIASKYLAFVDGALTIDLLLRPERSPDECLTVFRLMTYFVLSGMVLAEIILLLRTWAIWGLSRYILAYLIVIDVAVAIVSFSRLHRSQKELFFSSSSPIPVIRPCFPIFMNQGNNIYIDYVCVMMAEGNALGLTLWKGLVQWRGNRNTLFDVFIKDGVLYFICLFVVSGINVIFYTTQNRTMYWMLLTEPQRILHAVLAARLVINMRLYADRLKRQRSEKPESDTLPLSVAHMTLDTRQLTGNFTMDVFRREEQSPLEDI</sequence>
<evidence type="ECO:0000256" key="1">
    <source>
        <dbReference type="SAM" id="Phobius"/>
    </source>
</evidence>
<dbReference type="InterPro" id="IPR045340">
    <property type="entry name" value="DUF6533"/>
</dbReference>
<feature type="transmembrane region" description="Helical" evidence="1">
    <location>
        <begin position="84"/>
        <end position="105"/>
    </location>
</feature>
<keyword evidence="1" id="KW-1133">Transmembrane helix</keyword>
<organism evidence="3 4">
    <name type="scientific">Schizopora paradoxa</name>
    <dbReference type="NCBI Taxonomy" id="27342"/>
    <lineage>
        <taxon>Eukaryota</taxon>
        <taxon>Fungi</taxon>
        <taxon>Dikarya</taxon>
        <taxon>Basidiomycota</taxon>
        <taxon>Agaricomycotina</taxon>
        <taxon>Agaricomycetes</taxon>
        <taxon>Hymenochaetales</taxon>
        <taxon>Schizoporaceae</taxon>
        <taxon>Schizopora</taxon>
    </lineage>
</organism>
<feature type="transmembrane region" description="Helical" evidence="1">
    <location>
        <begin position="117"/>
        <end position="136"/>
    </location>
</feature>
<keyword evidence="1" id="KW-0472">Membrane</keyword>
<dbReference type="InParanoid" id="A0A0H2R7F7"/>
<feature type="transmembrane region" description="Helical" evidence="1">
    <location>
        <begin position="209"/>
        <end position="229"/>
    </location>
</feature>
<accession>A0A0H2R7F7</accession>
<proteinExistence type="predicted"/>
<dbReference type="Pfam" id="PF20151">
    <property type="entry name" value="DUF6533"/>
    <property type="match status" value="1"/>
</dbReference>
<evidence type="ECO:0000259" key="2">
    <source>
        <dbReference type="Pfam" id="PF20151"/>
    </source>
</evidence>
<reference evidence="3 4" key="1">
    <citation type="submission" date="2015-04" db="EMBL/GenBank/DDBJ databases">
        <title>Complete genome sequence of Schizopora paradoxa KUC8140, a cosmopolitan wood degrader in East Asia.</title>
        <authorList>
            <consortium name="DOE Joint Genome Institute"/>
            <person name="Min B."/>
            <person name="Park H."/>
            <person name="Jang Y."/>
            <person name="Kim J.-J."/>
            <person name="Kim K.H."/>
            <person name="Pangilinan J."/>
            <person name="Lipzen A."/>
            <person name="Riley R."/>
            <person name="Grigoriev I.V."/>
            <person name="Spatafora J.W."/>
            <person name="Choi I.-G."/>
        </authorList>
    </citation>
    <scope>NUCLEOTIDE SEQUENCE [LARGE SCALE GENOMIC DNA]</scope>
    <source>
        <strain evidence="3 4">KUC8140</strain>
    </source>
</reference>
<name>A0A0H2R7F7_9AGAM</name>
<keyword evidence="4" id="KW-1185">Reference proteome</keyword>
<dbReference type="EMBL" id="KQ086122">
    <property type="protein sequence ID" value="KLO07755.1"/>
    <property type="molecule type" value="Genomic_DNA"/>
</dbReference>
<feature type="domain" description="DUF6533" evidence="2">
    <location>
        <begin position="17"/>
        <end position="62"/>
    </location>
</feature>
<evidence type="ECO:0000313" key="4">
    <source>
        <dbReference type="Proteomes" id="UP000053477"/>
    </source>
</evidence>
<dbReference type="OrthoDB" id="2958007at2759"/>
<protein>
    <recommendedName>
        <fullName evidence="2">DUF6533 domain-containing protein</fullName>
    </recommendedName>
</protein>
<dbReference type="Proteomes" id="UP000053477">
    <property type="component" value="Unassembled WGS sequence"/>
</dbReference>
<keyword evidence="1" id="KW-0812">Transmembrane</keyword>
<evidence type="ECO:0000313" key="3">
    <source>
        <dbReference type="EMBL" id="KLO07755.1"/>
    </source>
</evidence>
<dbReference type="AlphaFoldDB" id="A0A0H2R7F7"/>